<organism evidence="2 3">
    <name type="scientific">Paenarthrobacter nitroguajacolicus</name>
    <name type="common">Arthrobacter nitroguajacolicus</name>
    <dbReference type="NCBI Taxonomy" id="211146"/>
    <lineage>
        <taxon>Bacteria</taxon>
        <taxon>Bacillati</taxon>
        <taxon>Actinomycetota</taxon>
        <taxon>Actinomycetes</taxon>
        <taxon>Micrococcales</taxon>
        <taxon>Micrococcaceae</taxon>
        <taxon>Paenarthrobacter</taxon>
    </lineage>
</organism>
<evidence type="ECO:0000313" key="2">
    <source>
        <dbReference type="EMBL" id="TVU61674.1"/>
    </source>
</evidence>
<feature type="compositionally biased region" description="Basic and acidic residues" evidence="1">
    <location>
        <begin position="197"/>
        <end position="224"/>
    </location>
</feature>
<protein>
    <recommendedName>
        <fullName evidence="4">Tetratricopeptide repeat protein</fullName>
    </recommendedName>
</protein>
<comment type="caution">
    <text evidence="2">The sequence shown here is derived from an EMBL/GenBank/DDBJ whole genome shotgun (WGS) entry which is preliminary data.</text>
</comment>
<proteinExistence type="predicted"/>
<reference evidence="2 3" key="1">
    <citation type="submission" date="2019-07" db="EMBL/GenBank/DDBJ databases">
        <title>Diversity of Bacteria from Kongsfjorden, Arctic.</title>
        <authorList>
            <person name="Yu Y."/>
        </authorList>
    </citation>
    <scope>NUCLEOTIDE SEQUENCE [LARGE SCALE GENOMIC DNA]</scope>
    <source>
        <strain evidence="2 3">SM1928</strain>
    </source>
</reference>
<gene>
    <name evidence="2" type="ORF">FQP90_14170</name>
</gene>
<dbReference type="OrthoDB" id="4869995at2"/>
<evidence type="ECO:0008006" key="4">
    <source>
        <dbReference type="Google" id="ProtNLM"/>
    </source>
</evidence>
<sequence length="236" mass="24641">MKEEKARRRPLRRALWSAAPALAALAVAVKLVSVGLLGSSAQEAFTSGQQDAVDRAASWLSVANVVEPYKAQFAAGDAHVLAGDFGAARTDFEAALRAGSGTEECKVRVNLVLTIEKLGDAAAGNLSEAARLYQEALDTAKASPPQCHEAGSSNAAGEGASLDSAADRLAGKISAGETPSMDAQQGSGDTPAAPEPEQLKQLEENAQRAQRERAEGMERGEYLRSPDSGPSVDRPW</sequence>
<feature type="region of interest" description="Disordered" evidence="1">
    <location>
        <begin position="175"/>
        <end position="236"/>
    </location>
</feature>
<name>A0A558GXR8_PAENT</name>
<dbReference type="EMBL" id="VNFK01000010">
    <property type="protein sequence ID" value="TVU61674.1"/>
    <property type="molecule type" value="Genomic_DNA"/>
</dbReference>
<accession>A0A558GXR8</accession>
<dbReference type="AlphaFoldDB" id="A0A558GXR8"/>
<dbReference type="RefSeq" id="WP_144651548.1">
    <property type="nucleotide sequence ID" value="NZ_VNFK01000010.1"/>
</dbReference>
<evidence type="ECO:0000256" key="1">
    <source>
        <dbReference type="SAM" id="MobiDB-lite"/>
    </source>
</evidence>
<evidence type="ECO:0000313" key="3">
    <source>
        <dbReference type="Proteomes" id="UP000316500"/>
    </source>
</evidence>
<dbReference type="Proteomes" id="UP000316500">
    <property type="component" value="Unassembled WGS sequence"/>
</dbReference>